<name>A0ACC1RV75_9HYPO</name>
<reference evidence="1" key="1">
    <citation type="submission" date="2022-08" db="EMBL/GenBank/DDBJ databases">
        <title>Genome Sequence of Fusarium decemcellulare.</title>
        <authorList>
            <person name="Buettner E."/>
        </authorList>
    </citation>
    <scope>NUCLEOTIDE SEQUENCE</scope>
    <source>
        <strain evidence="1">Babe19</strain>
    </source>
</reference>
<keyword evidence="2" id="KW-1185">Reference proteome</keyword>
<dbReference type="Proteomes" id="UP001148629">
    <property type="component" value="Unassembled WGS sequence"/>
</dbReference>
<dbReference type="EMBL" id="JANRMS010001734">
    <property type="protein sequence ID" value="KAJ3526419.1"/>
    <property type="molecule type" value="Genomic_DNA"/>
</dbReference>
<evidence type="ECO:0000313" key="1">
    <source>
        <dbReference type="EMBL" id="KAJ3526419.1"/>
    </source>
</evidence>
<sequence>MKVQGLALMLAGLSSASALPSKVPPANTKMAVRQVTNSDGQPIQLLVRDSLVENTQVSKRQITFPAVAFDGNKCGDSSFEITPNVGSDQATLEPNLDDCQNLVSGLRGLDQHWELTNGFGGAAKKWIQLAAVETCHFYVNRKDFIDATTDGKVLIGAEDVADVVQTANEKFQQHGKVTWPGGGTEISYVFASHGNMECLFYTDVPWKIQRQDPGE</sequence>
<organism evidence="1 2">
    <name type="scientific">Fusarium decemcellulare</name>
    <dbReference type="NCBI Taxonomy" id="57161"/>
    <lineage>
        <taxon>Eukaryota</taxon>
        <taxon>Fungi</taxon>
        <taxon>Dikarya</taxon>
        <taxon>Ascomycota</taxon>
        <taxon>Pezizomycotina</taxon>
        <taxon>Sordariomycetes</taxon>
        <taxon>Hypocreomycetidae</taxon>
        <taxon>Hypocreales</taxon>
        <taxon>Nectriaceae</taxon>
        <taxon>Fusarium</taxon>
        <taxon>Fusarium decemcellulare species complex</taxon>
    </lineage>
</organism>
<gene>
    <name evidence="1" type="ORF">NM208_g11198</name>
</gene>
<protein>
    <submittedName>
        <fullName evidence="1">Uncharacterized protein</fullName>
    </submittedName>
</protein>
<comment type="caution">
    <text evidence="1">The sequence shown here is derived from an EMBL/GenBank/DDBJ whole genome shotgun (WGS) entry which is preliminary data.</text>
</comment>
<evidence type="ECO:0000313" key="2">
    <source>
        <dbReference type="Proteomes" id="UP001148629"/>
    </source>
</evidence>
<accession>A0ACC1RV75</accession>
<proteinExistence type="predicted"/>